<dbReference type="InterPro" id="IPR025857">
    <property type="entry name" value="MacB_PCD"/>
</dbReference>
<sequence length="390" mass="42007">MAMSWLRRVTGRFPSVVIARRNISRARTRSLLAAAAIMIGVVAIGAIGAGGAAFKESQLDRIQEQGATNVYVSPGFDKEDRYFDRTDLMRIDETVGGAGIVATESRSMEYRVRSNRQRSLSVTYLDDPRRLHEVAVGEIPANWRRSAVVSSEFAAEYDLEPGDRIVLAPETDEGETAEFRAYRVTAVLAETQAFGVDQVYLPIEATGDRRYGQVRITTESVEEAEAAAAALREEFNGRKDTLIVFELTSLVRLFKSIVNGINVFLAGLGSLSLLVAGVSIANTMLMSVTKRREEIGVLRAVGYSKVDILRILLVEATLLGAIGAAIGIALALLVVLAANAIFLGSPFAFTSGSILYLVGAVAFGIGTSLVAGAYPAWRAANERPVEALRG</sequence>
<dbReference type="Pfam" id="PF02687">
    <property type="entry name" value="FtsX"/>
    <property type="match status" value="1"/>
</dbReference>
<evidence type="ECO:0000256" key="5">
    <source>
        <dbReference type="ARBA" id="ARBA00023136"/>
    </source>
</evidence>
<name>A0A1G7FI99_9EURY</name>
<dbReference type="EMBL" id="FNBK01000001">
    <property type="protein sequence ID" value="SDE75666.1"/>
    <property type="molecule type" value="Genomic_DNA"/>
</dbReference>
<keyword evidence="2" id="KW-1003">Cell membrane</keyword>
<feature type="transmembrane region" description="Helical" evidence="7">
    <location>
        <begin position="30"/>
        <end position="54"/>
    </location>
</feature>
<dbReference type="GO" id="GO:0005886">
    <property type="term" value="C:plasma membrane"/>
    <property type="evidence" value="ECO:0007669"/>
    <property type="project" value="UniProtKB-SubCell"/>
</dbReference>
<feature type="transmembrane region" description="Helical" evidence="7">
    <location>
        <begin position="309"/>
        <end position="342"/>
    </location>
</feature>
<organism evidence="10 11">
    <name type="scientific">Halorientalis regularis</name>
    <dbReference type="NCBI Taxonomy" id="660518"/>
    <lineage>
        <taxon>Archaea</taxon>
        <taxon>Methanobacteriati</taxon>
        <taxon>Methanobacteriota</taxon>
        <taxon>Stenosarchaea group</taxon>
        <taxon>Halobacteria</taxon>
        <taxon>Halobacteriales</taxon>
        <taxon>Haloarculaceae</taxon>
        <taxon>Halorientalis</taxon>
    </lineage>
</organism>
<dbReference type="Proteomes" id="UP000199076">
    <property type="component" value="Unassembled WGS sequence"/>
</dbReference>
<evidence type="ECO:0000256" key="4">
    <source>
        <dbReference type="ARBA" id="ARBA00022989"/>
    </source>
</evidence>
<keyword evidence="3 7" id="KW-0812">Transmembrane</keyword>
<dbReference type="InterPro" id="IPR050250">
    <property type="entry name" value="Macrolide_Exporter_MacB"/>
</dbReference>
<comment type="subcellular location">
    <subcellularLocation>
        <location evidence="1">Cell membrane</location>
        <topology evidence="1">Multi-pass membrane protein</topology>
    </subcellularLocation>
</comment>
<dbReference type="Pfam" id="PF12704">
    <property type="entry name" value="MacB_PCD"/>
    <property type="match status" value="1"/>
</dbReference>
<reference evidence="11" key="1">
    <citation type="submission" date="2016-10" db="EMBL/GenBank/DDBJ databases">
        <authorList>
            <person name="Varghese N."/>
            <person name="Submissions S."/>
        </authorList>
    </citation>
    <scope>NUCLEOTIDE SEQUENCE [LARGE SCALE GENOMIC DNA]</scope>
    <source>
        <strain evidence="11">IBRC-M 10760</strain>
    </source>
</reference>
<evidence type="ECO:0000256" key="3">
    <source>
        <dbReference type="ARBA" id="ARBA00022692"/>
    </source>
</evidence>
<evidence type="ECO:0000313" key="11">
    <source>
        <dbReference type="Proteomes" id="UP000199076"/>
    </source>
</evidence>
<evidence type="ECO:0000259" key="8">
    <source>
        <dbReference type="Pfam" id="PF02687"/>
    </source>
</evidence>
<dbReference type="AlphaFoldDB" id="A0A1G7FI99"/>
<protein>
    <submittedName>
        <fullName evidence="10">Putative ABC transport system permease protein</fullName>
    </submittedName>
</protein>
<evidence type="ECO:0000313" key="10">
    <source>
        <dbReference type="EMBL" id="SDE75666.1"/>
    </source>
</evidence>
<feature type="domain" description="MacB-like periplasmic core" evidence="9">
    <location>
        <begin position="30"/>
        <end position="233"/>
    </location>
</feature>
<evidence type="ECO:0000256" key="1">
    <source>
        <dbReference type="ARBA" id="ARBA00004651"/>
    </source>
</evidence>
<dbReference type="InterPro" id="IPR003838">
    <property type="entry name" value="ABC3_permease_C"/>
</dbReference>
<evidence type="ECO:0000259" key="9">
    <source>
        <dbReference type="Pfam" id="PF12704"/>
    </source>
</evidence>
<keyword evidence="4 7" id="KW-1133">Transmembrane helix</keyword>
<dbReference type="STRING" id="660518.SAMN05216218_101209"/>
<keyword evidence="11" id="KW-1185">Reference proteome</keyword>
<comment type="similarity">
    <text evidence="6">Belongs to the ABC-4 integral membrane protein family.</text>
</comment>
<keyword evidence="5 7" id="KW-0472">Membrane</keyword>
<dbReference type="PANTHER" id="PTHR30572:SF4">
    <property type="entry name" value="ABC TRANSPORTER PERMEASE YTRF"/>
    <property type="match status" value="1"/>
</dbReference>
<proteinExistence type="inferred from homology"/>
<dbReference type="GO" id="GO:0022857">
    <property type="term" value="F:transmembrane transporter activity"/>
    <property type="evidence" value="ECO:0007669"/>
    <property type="project" value="TreeGrafter"/>
</dbReference>
<feature type="domain" description="ABC3 transporter permease C-terminal" evidence="8">
    <location>
        <begin position="269"/>
        <end position="382"/>
    </location>
</feature>
<gene>
    <name evidence="10" type="ORF">SAMN05216218_101209</name>
</gene>
<evidence type="ECO:0000256" key="7">
    <source>
        <dbReference type="SAM" id="Phobius"/>
    </source>
</evidence>
<feature type="transmembrane region" description="Helical" evidence="7">
    <location>
        <begin position="263"/>
        <end position="288"/>
    </location>
</feature>
<accession>A0A1G7FI99</accession>
<feature type="transmembrane region" description="Helical" evidence="7">
    <location>
        <begin position="354"/>
        <end position="374"/>
    </location>
</feature>
<evidence type="ECO:0000256" key="2">
    <source>
        <dbReference type="ARBA" id="ARBA00022475"/>
    </source>
</evidence>
<evidence type="ECO:0000256" key="6">
    <source>
        <dbReference type="ARBA" id="ARBA00038076"/>
    </source>
</evidence>
<dbReference type="PANTHER" id="PTHR30572">
    <property type="entry name" value="MEMBRANE COMPONENT OF TRANSPORTER-RELATED"/>
    <property type="match status" value="1"/>
</dbReference>